<accession>A0A3L3IFZ7</accession>
<dbReference type="EMBL" id="ROAL01000040">
    <property type="protein sequence ID" value="MIB63636.1"/>
    <property type="molecule type" value="Genomic_DNA"/>
</dbReference>
<evidence type="ECO:0000313" key="1">
    <source>
        <dbReference type="EMBL" id="MIB63636.1"/>
    </source>
</evidence>
<comment type="caution">
    <text evidence="1">The sequence shown here is derived from an EMBL/GenBank/DDBJ whole genome shotgun (WGS) entry which is preliminary data.</text>
</comment>
<protein>
    <submittedName>
        <fullName evidence="1">Uncharacterized protein</fullName>
    </submittedName>
</protein>
<dbReference type="Proteomes" id="UP000271175">
    <property type="component" value="Unassembled WGS sequence"/>
</dbReference>
<reference evidence="1 2" key="1">
    <citation type="submission" date="2018-10" db="EMBL/GenBank/DDBJ databases">
        <authorList>
            <consortium name="NARMS: The National Antimicrobial Resistance Monitoring System"/>
        </authorList>
    </citation>
    <scope>NUCLEOTIDE SEQUENCE [LARGE SCALE GENOMIC DNA]</scope>
    <source>
        <strain evidence="1 2">CVM N17EC0276</strain>
    </source>
</reference>
<sequence length="94" mass="10656">MMIMVASIIPAQTGHTAFSVQTLLVTTYTEFISFIWCSAPAYAPISWVIQDNFQISSCPAVHIRLDKNALSEKMSKIFFGDRNFYCRTHLCSRS</sequence>
<name>A0A3L3IFZ7_ECOLX</name>
<evidence type="ECO:0000313" key="2">
    <source>
        <dbReference type="Proteomes" id="UP000271175"/>
    </source>
</evidence>
<organism evidence="1 2">
    <name type="scientific">Escherichia coli</name>
    <dbReference type="NCBI Taxonomy" id="562"/>
    <lineage>
        <taxon>Bacteria</taxon>
        <taxon>Pseudomonadati</taxon>
        <taxon>Pseudomonadota</taxon>
        <taxon>Gammaproteobacteria</taxon>
        <taxon>Enterobacterales</taxon>
        <taxon>Enterobacteriaceae</taxon>
        <taxon>Escherichia</taxon>
    </lineage>
</organism>
<dbReference type="AlphaFoldDB" id="A0A3L3IFZ7"/>
<gene>
    <name evidence="1" type="ORF">D9E49_25150</name>
</gene>
<proteinExistence type="predicted"/>